<feature type="transmembrane region" description="Helical" evidence="1">
    <location>
        <begin position="103"/>
        <end position="121"/>
    </location>
</feature>
<evidence type="ECO:0000256" key="1">
    <source>
        <dbReference type="SAM" id="Phobius"/>
    </source>
</evidence>
<keyword evidence="1" id="KW-0472">Membrane</keyword>
<evidence type="ECO:0000313" key="4">
    <source>
        <dbReference type="Proteomes" id="UP000715965"/>
    </source>
</evidence>
<comment type="caution">
    <text evidence="3">The sequence shown here is derived from an EMBL/GenBank/DDBJ whole genome shotgun (WGS) entry which is preliminary data.</text>
</comment>
<dbReference type="Pfam" id="PF14342">
    <property type="entry name" value="DUF4396"/>
    <property type="match status" value="1"/>
</dbReference>
<dbReference type="Proteomes" id="UP000715965">
    <property type="component" value="Unassembled WGS sequence"/>
</dbReference>
<reference evidence="3 4" key="1">
    <citation type="submission" date="2020-10" db="EMBL/GenBank/DDBJ databases">
        <title>Draft genome of Ramlibacter aquaticus LMG 30558.</title>
        <authorList>
            <person name="Props R."/>
        </authorList>
    </citation>
    <scope>NUCLEOTIDE SEQUENCE [LARGE SCALE GENOMIC DNA]</scope>
    <source>
        <strain evidence="3 4">LMG 30558</strain>
    </source>
</reference>
<name>A0ABR9SHQ0_9BURK</name>
<feature type="domain" description="DUF4396" evidence="2">
    <location>
        <begin position="84"/>
        <end position="233"/>
    </location>
</feature>
<gene>
    <name evidence="3" type="ORF">IM725_11785</name>
</gene>
<protein>
    <submittedName>
        <fullName evidence="3">DUF4396 domain-containing protein</fullName>
    </submittedName>
</protein>
<feature type="transmembrane region" description="Helical" evidence="1">
    <location>
        <begin position="127"/>
        <end position="148"/>
    </location>
</feature>
<evidence type="ECO:0000259" key="2">
    <source>
        <dbReference type="Pfam" id="PF14342"/>
    </source>
</evidence>
<dbReference type="InterPro" id="IPR025509">
    <property type="entry name" value="DUF4396"/>
</dbReference>
<sequence length="236" mass="25737">MAPAWLHALAIAFALLGVACALGIAVDVLRHPQRMGVMNVVWPVTALFGTVLALWAYGRWGRLSTQEAIERQGPPRTPGPVATGTGTAHCGSACTLADILGEWLAVGAPGILAWVGLGTVFEQMIFARWVLDFILAFLLGIAFQYFAIVPMRKLAFLPGVWAAVKADTLSLAAWQVGMYGFMAVVHFGLYARVLGARLAVNSFEFWFFMQIGMLCGFATAYPVNAWLIRKGWKERM</sequence>
<dbReference type="EMBL" id="JADDOJ010000043">
    <property type="protein sequence ID" value="MBE7941252.1"/>
    <property type="molecule type" value="Genomic_DNA"/>
</dbReference>
<proteinExistence type="predicted"/>
<feature type="transmembrane region" description="Helical" evidence="1">
    <location>
        <begin position="205"/>
        <end position="228"/>
    </location>
</feature>
<keyword evidence="4" id="KW-1185">Reference proteome</keyword>
<feature type="transmembrane region" description="Helical" evidence="1">
    <location>
        <begin position="169"/>
        <end position="193"/>
    </location>
</feature>
<keyword evidence="1" id="KW-0812">Transmembrane</keyword>
<feature type="transmembrane region" description="Helical" evidence="1">
    <location>
        <begin position="37"/>
        <end position="57"/>
    </location>
</feature>
<keyword evidence="1" id="KW-1133">Transmembrane helix</keyword>
<accession>A0ABR9SHQ0</accession>
<evidence type="ECO:0000313" key="3">
    <source>
        <dbReference type="EMBL" id="MBE7941252.1"/>
    </source>
</evidence>
<organism evidence="3 4">
    <name type="scientific">Ramlibacter aquaticus</name>
    <dbReference type="NCBI Taxonomy" id="2780094"/>
    <lineage>
        <taxon>Bacteria</taxon>
        <taxon>Pseudomonadati</taxon>
        <taxon>Pseudomonadota</taxon>
        <taxon>Betaproteobacteria</taxon>
        <taxon>Burkholderiales</taxon>
        <taxon>Comamonadaceae</taxon>
        <taxon>Ramlibacter</taxon>
    </lineage>
</organism>
<dbReference type="RefSeq" id="WP_193780791.1">
    <property type="nucleotide sequence ID" value="NZ_JADDOJ010000043.1"/>
</dbReference>